<dbReference type="InterPro" id="IPR007963">
    <property type="entry name" value="Peptidase_M61_catalytic"/>
</dbReference>
<dbReference type="InterPro" id="IPR024191">
    <property type="entry name" value="Peptidase_M61"/>
</dbReference>
<dbReference type="InterPro" id="IPR040756">
    <property type="entry name" value="Peptidase_M61_N"/>
</dbReference>
<keyword evidence="6" id="KW-0378">Hydrolase</keyword>
<feature type="domain" description="Peptidase M61 N-terminal" evidence="5">
    <location>
        <begin position="56"/>
        <end position="232"/>
    </location>
</feature>
<keyword evidence="6" id="KW-0031">Aminopeptidase</keyword>
<dbReference type="InterPro" id="IPR001478">
    <property type="entry name" value="PDZ"/>
</dbReference>
<dbReference type="GO" id="GO:0004177">
    <property type="term" value="F:aminopeptidase activity"/>
    <property type="evidence" value="ECO:0007669"/>
    <property type="project" value="UniProtKB-KW"/>
</dbReference>
<sequence>MRARLELLAPCTLLALALAALAPQPGVGARASTSAPAPASSHADASPSAARTPLDYRVSMAQPQRHEFTLSLRFADLPGPSATVELPKWNPGAYHLTNAHRNVRGVVARPLESGDDATFPVRKLDENTWLVEHGGAPFQLDYRVYCGSYRGIDECFLDDSMGFFNAAYLFMYAVGHKHRPITLTVDDLPGGEDAAVATGLPDAPKLPRKLRGRKFWAEHYDALVDSPVHAGAFETLEFELHGRPVAMVMAGAMADEGVYEAAAIRGEVQRITETSAAIFGPPETALPFADYTFIYHLRPDTGGGLEHRNSTVIGVDPWDFADARGRQRFWSVTAHEFFHLWNVKRIRPAVLGPFDYDREVHTTMLWFSEGFTSYYAALILARAGLVDERGTLASLARRIRAVELRPGNALISVEQASWETWAKPDDYDKAHYSYYDKGAALGLILDLQLRASSRGQRSTDTVFQELWRRWLDTGLGLTPAELEQVFVDQAGPDPAGEEAVRAIFRDHVRGTAPIDYDRYLGLAGYRLERVVDDPGPWIDAAAIWDGEQLVLRSVKHGGPADAAGLGDGDALVAIDGHGVSDDSYPRQLKSLTIGEPHSFTVLRGGRTVEAEVVPVEGGKQRFTIVEVDEPTAAQTLLRRQWLGLPEGAPTR</sequence>
<dbReference type="SUPFAM" id="SSF55486">
    <property type="entry name" value="Metalloproteases ('zincins'), catalytic domain"/>
    <property type="match status" value="1"/>
</dbReference>
<proteinExistence type="predicted"/>
<reference evidence="6 7" key="1">
    <citation type="submission" date="2007-06" db="EMBL/GenBank/DDBJ databases">
        <authorList>
            <person name="Shimkets L."/>
            <person name="Ferriera S."/>
            <person name="Johnson J."/>
            <person name="Kravitz S."/>
            <person name="Beeson K."/>
            <person name="Sutton G."/>
            <person name="Rogers Y.-H."/>
            <person name="Friedman R."/>
            <person name="Frazier M."/>
            <person name="Venter J.C."/>
        </authorList>
    </citation>
    <scope>NUCLEOTIDE SEQUENCE [LARGE SCALE GENOMIC DNA]</scope>
    <source>
        <strain evidence="6 7">SIR-1</strain>
    </source>
</reference>
<evidence type="ECO:0000313" key="7">
    <source>
        <dbReference type="Proteomes" id="UP000005801"/>
    </source>
</evidence>
<accession>A6G2I8</accession>
<keyword evidence="6" id="KW-0645">Protease</keyword>
<evidence type="ECO:0000259" key="5">
    <source>
        <dbReference type="Pfam" id="PF17899"/>
    </source>
</evidence>
<dbReference type="Gene3D" id="2.30.42.10">
    <property type="match status" value="1"/>
</dbReference>
<feature type="signal peptide" evidence="2">
    <location>
        <begin position="1"/>
        <end position="22"/>
    </location>
</feature>
<gene>
    <name evidence="6" type="ORF">PPSIR1_22826</name>
</gene>
<dbReference type="Pfam" id="PF17899">
    <property type="entry name" value="Peptidase_M61_N"/>
    <property type="match status" value="1"/>
</dbReference>
<dbReference type="eggNOG" id="COG3975">
    <property type="taxonomic scope" value="Bacteria"/>
</dbReference>
<dbReference type="Gene3D" id="1.10.390.10">
    <property type="entry name" value="Neutral Protease Domain 2"/>
    <property type="match status" value="1"/>
</dbReference>
<name>A6G2I8_9BACT</name>
<dbReference type="Gene3D" id="2.60.40.3650">
    <property type="match status" value="1"/>
</dbReference>
<protein>
    <submittedName>
        <fullName evidence="6">Peptidase, M61 (Glycyl aminopeptidase) family protein</fullName>
    </submittedName>
</protein>
<feature type="domain" description="Peptidase M61 catalytic" evidence="3">
    <location>
        <begin position="329"/>
        <end position="440"/>
    </location>
</feature>
<organism evidence="6 7">
    <name type="scientific">Plesiocystis pacifica SIR-1</name>
    <dbReference type="NCBI Taxonomy" id="391625"/>
    <lineage>
        <taxon>Bacteria</taxon>
        <taxon>Pseudomonadati</taxon>
        <taxon>Myxococcota</taxon>
        <taxon>Polyangia</taxon>
        <taxon>Nannocystales</taxon>
        <taxon>Nannocystaceae</taxon>
        <taxon>Plesiocystis</taxon>
    </lineage>
</organism>
<dbReference type="PIRSF" id="PIRSF016493">
    <property type="entry name" value="Glycyl_aminpptds"/>
    <property type="match status" value="1"/>
</dbReference>
<evidence type="ECO:0000259" key="3">
    <source>
        <dbReference type="Pfam" id="PF05299"/>
    </source>
</evidence>
<feature type="region of interest" description="Disordered" evidence="1">
    <location>
        <begin position="27"/>
        <end position="50"/>
    </location>
</feature>
<evidence type="ECO:0000256" key="2">
    <source>
        <dbReference type="SAM" id="SignalP"/>
    </source>
</evidence>
<comment type="caution">
    <text evidence="6">The sequence shown here is derived from an EMBL/GenBank/DDBJ whole genome shotgun (WGS) entry which is preliminary data.</text>
</comment>
<dbReference type="InterPro" id="IPR027268">
    <property type="entry name" value="Peptidase_M4/M1_CTD_sf"/>
</dbReference>
<keyword evidence="2" id="KW-0732">Signal</keyword>
<evidence type="ECO:0000313" key="6">
    <source>
        <dbReference type="EMBL" id="EDM79925.1"/>
    </source>
</evidence>
<evidence type="ECO:0000256" key="1">
    <source>
        <dbReference type="SAM" id="MobiDB-lite"/>
    </source>
</evidence>
<dbReference type="InterPro" id="IPR036034">
    <property type="entry name" value="PDZ_sf"/>
</dbReference>
<dbReference type="AlphaFoldDB" id="A6G2I8"/>
<dbReference type="RefSeq" id="WP_006970937.1">
    <property type="nucleotide sequence ID" value="NZ_ABCS01000015.1"/>
</dbReference>
<feature type="chain" id="PRO_5002693579" evidence="2">
    <location>
        <begin position="23"/>
        <end position="651"/>
    </location>
</feature>
<dbReference type="EMBL" id="ABCS01000015">
    <property type="protein sequence ID" value="EDM79925.1"/>
    <property type="molecule type" value="Genomic_DNA"/>
</dbReference>
<dbReference type="OrthoDB" id="9778516at2"/>
<dbReference type="Pfam" id="PF13180">
    <property type="entry name" value="PDZ_2"/>
    <property type="match status" value="1"/>
</dbReference>
<feature type="domain" description="PDZ" evidence="4">
    <location>
        <begin position="548"/>
        <end position="612"/>
    </location>
</feature>
<dbReference type="Proteomes" id="UP000005801">
    <property type="component" value="Unassembled WGS sequence"/>
</dbReference>
<feature type="compositionally biased region" description="Low complexity" evidence="1">
    <location>
        <begin position="29"/>
        <end position="50"/>
    </location>
</feature>
<dbReference type="SUPFAM" id="SSF50156">
    <property type="entry name" value="PDZ domain-like"/>
    <property type="match status" value="1"/>
</dbReference>
<evidence type="ECO:0000259" key="4">
    <source>
        <dbReference type="Pfam" id="PF13180"/>
    </source>
</evidence>
<dbReference type="Pfam" id="PF05299">
    <property type="entry name" value="Peptidase_M61"/>
    <property type="match status" value="1"/>
</dbReference>
<keyword evidence="7" id="KW-1185">Reference proteome</keyword>